<gene>
    <name evidence="2" type="primary">AVEN_255928_1</name>
    <name evidence="2" type="ORF">TNCT_226951</name>
</gene>
<dbReference type="InterPro" id="IPR008042">
    <property type="entry name" value="Retrotrans_Pao"/>
</dbReference>
<evidence type="ECO:0000313" key="2">
    <source>
        <dbReference type="EMBL" id="GFR25491.1"/>
    </source>
</evidence>
<dbReference type="Gene3D" id="1.10.340.70">
    <property type="match status" value="1"/>
</dbReference>
<dbReference type="AlphaFoldDB" id="A0A8X6K0Q2"/>
<dbReference type="Pfam" id="PF17921">
    <property type="entry name" value="Integrase_H2C2"/>
    <property type="match status" value="1"/>
</dbReference>
<keyword evidence="3" id="KW-1185">Reference proteome</keyword>
<evidence type="ECO:0000313" key="3">
    <source>
        <dbReference type="Proteomes" id="UP000887116"/>
    </source>
</evidence>
<dbReference type="Pfam" id="PF05380">
    <property type="entry name" value="Peptidase_A17"/>
    <property type="match status" value="1"/>
</dbReference>
<dbReference type="PANTHER" id="PTHR47331">
    <property type="entry name" value="PHD-TYPE DOMAIN-CONTAINING PROTEIN"/>
    <property type="match status" value="1"/>
</dbReference>
<name>A0A8X6K0Q2_TRICU</name>
<reference evidence="2" key="1">
    <citation type="submission" date="2020-07" db="EMBL/GenBank/DDBJ databases">
        <title>Multicomponent nature underlies the extraordinary mechanical properties of spider dragline silk.</title>
        <authorList>
            <person name="Kono N."/>
            <person name="Nakamura H."/>
            <person name="Mori M."/>
            <person name="Yoshida Y."/>
            <person name="Ohtoshi R."/>
            <person name="Malay A.D."/>
            <person name="Moran D.A.P."/>
            <person name="Tomita M."/>
            <person name="Numata K."/>
            <person name="Arakawa K."/>
        </authorList>
    </citation>
    <scope>NUCLEOTIDE SEQUENCE</scope>
</reference>
<dbReference type="PANTHER" id="PTHR47331:SF1">
    <property type="entry name" value="GAG-LIKE PROTEIN"/>
    <property type="match status" value="1"/>
</dbReference>
<comment type="caution">
    <text evidence="2">The sequence shown here is derived from an EMBL/GenBank/DDBJ whole genome shotgun (WGS) entry which is preliminary data.</text>
</comment>
<accession>A0A8X6K0Q2</accession>
<feature type="domain" description="Integrase zinc-binding" evidence="1">
    <location>
        <begin position="314"/>
        <end position="366"/>
    </location>
</feature>
<organism evidence="2 3">
    <name type="scientific">Trichonephila clavata</name>
    <name type="common">Joro spider</name>
    <name type="synonym">Nephila clavata</name>
    <dbReference type="NCBI Taxonomy" id="2740835"/>
    <lineage>
        <taxon>Eukaryota</taxon>
        <taxon>Metazoa</taxon>
        <taxon>Ecdysozoa</taxon>
        <taxon>Arthropoda</taxon>
        <taxon>Chelicerata</taxon>
        <taxon>Arachnida</taxon>
        <taxon>Araneae</taxon>
        <taxon>Araneomorphae</taxon>
        <taxon>Entelegynae</taxon>
        <taxon>Araneoidea</taxon>
        <taxon>Nephilidae</taxon>
        <taxon>Trichonephila</taxon>
    </lineage>
</organism>
<sequence>MKNEVESVALHSFSDSSKRGYGCVIYLRIVCKNGTIGTSFVASKSRVSPLKAVSLPRLELLGALLSVKLASRIAKIFKYECGIHYWTDSTIVYCWVRSRDRFKRFVKNRVEEIQKLSTPSDWHHCPKKENPAEFLTRGLSVKNLKKCDAWGNGTHWLHQPEENWPKSEVEGVEEKNLELRRKSEKTIQNQCILEPNDYVLDLKKYSSLNKVLRVTAWILRFLTNSRRNNIKASYLHANEIERAELYWIKETQREIYSSEIFALKKQQPIRQDSKIRSLVPFLDSQDILRISTRLEEADLVIGEKQPILLPAKSKFTELLVMKEHITVFHSGVSATLTQIRRKFWIPKARQLVKRIIRNCVVCRKYAAKPANQITAQLPRDRIVESHPL</sequence>
<dbReference type="OrthoDB" id="6431579at2759"/>
<protein>
    <submittedName>
        <fullName evidence="2">Integrase catalytic domain-containing protein</fullName>
    </submittedName>
</protein>
<proteinExistence type="predicted"/>
<dbReference type="Proteomes" id="UP000887116">
    <property type="component" value="Unassembled WGS sequence"/>
</dbReference>
<dbReference type="EMBL" id="BMAO01028539">
    <property type="protein sequence ID" value="GFR25491.1"/>
    <property type="molecule type" value="Genomic_DNA"/>
</dbReference>
<dbReference type="InterPro" id="IPR041588">
    <property type="entry name" value="Integrase_H2C2"/>
</dbReference>
<evidence type="ECO:0000259" key="1">
    <source>
        <dbReference type="Pfam" id="PF17921"/>
    </source>
</evidence>